<dbReference type="Pfam" id="PF01637">
    <property type="entry name" value="ATPase_2"/>
    <property type="match status" value="1"/>
</dbReference>
<dbReference type="OrthoDB" id="9805535at2"/>
<evidence type="ECO:0000313" key="3">
    <source>
        <dbReference type="Proteomes" id="UP000219036"/>
    </source>
</evidence>
<dbReference type="RefSeq" id="WP_096999390.1">
    <property type="nucleotide sequence ID" value="NZ_OBEI01000001.1"/>
</dbReference>
<dbReference type="EMBL" id="OBEI01000001">
    <property type="protein sequence ID" value="SNZ02707.1"/>
    <property type="molecule type" value="Genomic_DNA"/>
</dbReference>
<dbReference type="PANTHER" id="PTHR34301:SF8">
    <property type="entry name" value="ATPASE DOMAIN-CONTAINING PROTEIN"/>
    <property type="match status" value="1"/>
</dbReference>
<accession>A0A285N1Q0</accession>
<dbReference type="SUPFAM" id="SSF52540">
    <property type="entry name" value="P-loop containing nucleoside triphosphate hydrolases"/>
    <property type="match status" value="1"/>
</dbReference>
<evidence type="ECO:0000313" key="2">
    <source>
        <dbReference type="EMBL" id="SNZ02707.1"/>
    </source>
</evidence>
<dbReference type="PANTHER" id="PTHR34301">
    <property type="entry name" value="DNA-BINDING PROTEIN-RELATED"/>
    <property type="match status" value="1"/>
</dbReference>
<keyword evidence="3" id="KW-1185">Reference proteome</keyword>
<dbReference type="AlphaFoldDB" id="A0A285N1Q0"/>
<dbReference type="InterPro" id="IPR027417">
    <property type="entry name" value="P-loop_NTPase"/>
</dbReference>
<dbReference type="Gene3D" id="3.40.50.300">
    <property type="entry name" value="P-loop containing nucleotide triphosphate hydrolases"/>
    <property type="match status" value="1"/>
</dbReference>
<name>A0A285N1Q0_9AQUI</name>
<dbReference type="GO" id="GO:0005524">
    <property type="term" value="F:ATP binding"/>
    <property type="evidence" value="ECO:0007669"/>
    <property type="project" value="InterPro"/>
</dbReference>
<sequence>MKNPFTIGIAKEEKFCDRKEEIRNLKNFIQNGQNVVIYSPRRFGKTSLVKMVLKELEKKDKNFIGIYADLFPVSSYQDFIEIFSKAIIQSIGKEVDKSFFQKIKNLFKNIVPSFTVKPDGSFSISISINPSTSLETLLSDLFTGLEKYVKKNDLKACIVLDEFQEITTLKESKKIEGLLRNFIQEQEDISYIFVGSRRKLLVDMFTDKKRPFYKSSFLYPLKKIEKSEFVKCIISSFKRTEKVCSKSTAEEIYDLVDGYPYYVQKLSSIIWDLTDKKVTEKIVENALKTLIKMESIDFESIWINLNKSEKIVLKMITIYPEISPFSKEFLEKSKLSIGGIQKAISSLIKKDLIEKEDNLYLLTDPVMKHWIRGIF</sequence>
<gene>
    <name evidence="2" type="ORF">SAMN06265182_0187</name>
</gene>
<reference evidence="3" key="1">
    <citation type="submission" date="2017-09" db="EMBL/GenBank/DDBJ databases">
        <authorList>
            <person name="Varghese N."/>
            <person name="Submissions S."/>
        </authorList>
    </citation>
    <scope>NUCLEOTIDE SEQUENCE [LARGE SCALE GENOMIC DNA]</scope>
    <source>
        <strain evidence="3">DSM 15103</strain>
    </source>
</reference>
<dbReference type="Proteomes" id="UP000219036">
    <property type="component" value="Unassembled WGS sequence"/>
</dbReference>
<dbReference type="InterPro" id="IPR011579">
    <property type="entry name" value="ATPase_dom"/>
</dbReference>
<organism evidence="2 3">
    <name type="scientific">Persephonella hydrogeniphila</name>
    <dbReference type="NCBI Taxonomy" id="198703"/>
    <lineage>
        <taxon>Bacteria</taxon>
        <taxon>Pseudomonadati</taxon>
        <taxon>Aquificota</taxon>
        <taxon>Aquificia</taxon>
        <taxon>Aquificales</taxon>
        <taxon>Hydrogenothermaceae</taxon>
        <taxon>Persephonella</taxon>
    </lineage>
</organism>
<protein>
    <recommendedName>
        <fullName evidence="1">ATPase domain-containing protein</fullName>
    </recommendedName>
</protein>
<evidence type="ECO:0000259" key="1">
    <source>
        <dbReference type="Pfam" id="PF01637"/>
    </source>
</evidence>
<feature type="domain" description="ATPase" evidence="1">
    <location>
        <begin position="15"/>
        <end position="266"/>
    </location>
</feature>
<proteinExistence type="predicted"/>